<dbReference type="GO" id="GO:0006355">
    <property type="term" value="P:regulation of DNA-templated transcription"/>
    <property type="evidence" value="ECO:0007669"/>
    <property type="project" value="InterPro"/>
</dbReference>
<evidence type="ECO:0000313" key="8">
    <source>
        <dbReference type="EMBL" id="MBB0230038.1"/>
    </source>
</evidence>
<dbReference type="Gene3D" id="3.40.50.2300">
    <property type="match status" value="1"/>
</dbReference>
<feature type="modified residue" description="4-aspartylphosphate" evidence="5">
    <location>
        <position position="55"/>
    </location>
</feature>
<dbReference type="InterPro" id="IPR058245">
    <property type="entry name" value="NreC/VraR/RcsB-like_REC"/>
</dbReference>
<dbReference type="CDD" id="cd17535">
    <property type="entry name" value="REC_NarL-like"/>
    <property type="match status" value="1"/>
</dbReference>
<dbReference type="SUPFAM" id="SSF52172">
    <property type="entry name" value="CheY-like"/>
    <property type="match status" value="1"/>
</dbReference>
<evidence type="ECO:0000256" key="2">
    <source>
        <dbReference type="ARBA" id="ARBA00023015"/>
    </source>
</evidence>
<evidence type="ECO:0000256" key="4">
    <source>
        <dbReference type="ARBA" id="ARBA00023163"/>
    </source>
</evidence>
<dbReference type="PANTHER" id="PTHR43214:SF24">
    <property type="entry name" value="TRANSCRIPTIONAL REGULATORY PROTEIN NARL-RELATED"/>
    <property type="match status" value="1"/>
</dbReference>
<keyword evidence="1 5" id="KW-0597">Phosphoprotein</keyword>
<keyword evidence="3" id="KW-0238">DNA-binding</keyword>
<dbReference type="PROSITE" id="PS50043">
    <property type="entry name" value="HTH_LUXR_2"/>
    <property type="match status" value="1"/>
</dbReference>
<comment type="caution">
    <text evidence="8">The sequence shown here is derived from an EMBL/GenBank/DDBJ whole genome shotgun (WGS) entry which is preliminary data.</text>
</comment>
<feature type="domain" description="HTH luxR-type" evidence="6">
    <location>
        <begin position="146"/>
        <end position="211"/>
    </location>
</feature>
<keyword evidence="2" id="KW-0805">Transcription regulation</keyword>
<name>A0A7W3T3C2_9ACTN</name>
<dbReference type="RefSeq" id="WP_182663119.1">
    <property type="nucleotide sequence ID" value="NZ_VKHS01000208.1"/>
</dbReference>
<feature type="domain" description="Response regulatory" evidence="7">
    <location>
        <begin position="4"/>
        <end position="122"/>
    </location>
</feature>
<dbReference type="Proteomes" id="UP000530234">
    <property type="component" value="Unassembled WGS sequence"/>
</dbReference>
<protein>
    <submittedName>
        <fullName evidence="8">Response regulator</fullName>
    </submittedName>
</protein>
<dbReference type="GO" id="GO:0003677">
    <property type="term" value="F:DNA binding"/>
    <property type="evidence" value="ECO:0007669"/>
    <property type="project" value="UniProtKB-KW"/>
</dbReference>
<dbReference type="PRINTS" id="PR00038">
    <property type="entry name" value="HTHLUXR"/>
</dbReference>
<evidence type="ECO:0000256" key="1">
    <source>
        <dbReference type="ARBA" id="ARBA00022553"/>
    </source>
</evidence>
<reference evidence="9" key="1">
    <citation type="submission" date="2019-10" db="EMBL/GenBank/DDBJ databases">
        <title>Streptomyces sp. nov., a novel actinobacterium isolated from alkaline environment.</title>
        <authorList>
            <person name="Golinska P."/>
        </authorList>
    </citation>
    <scope>NUCLEOTIDE SEQUENCE [LARGE SCALE GENOMIC DNA]</scope>
    <source>
        <strain evidence="9">DSM 42108</strain>
    </source>
</reference>
<evidence type="ECO:0000256" key="5">
    <source>
        <dbReference type="PROSITE-ProRule" id="PRU00169"/>
    </source>
</evidence>
<proteinExistence type="predicted"/>
<dbReference type="PROSITE" id="PS00622">
    <property type="entry name" value="HTH_LUXR_1"/>
    <property type="match status" value="1"/>
</dbReference>
<dbReference type="PROSITE" id="PS50110">
    <property type="entry name" value="RESPONSE_REGULATORY"/>
    <property type="match status" value="1"/>
</dbReference>
<organism evidence="8 9">
    <name type="scientific">Streptomyces calidiresistens</name>
    <dbReference type="NCBI Taxonomy" id="1485586"/>
    <lineage>
        <taxon>Bacteria</taxon>
        <taxon>Bacillati</taxon>
        <taxon>Actinomycetota</taxon>
        <taxon>Actinomycetes</taxon>
        <taxon>Kitasatosporales</taxon>
        <taxon>Streptomycetaceae</taxon>
        <taxon>Streptomyces</taxon>
    </lineage>
</organism>
<evidence type="ECO:0000313" key="9">
    <source>
        <dbReference type="Proteomes" id="UP000530234"/>
    </source>
</evidence>
<dbReference type="AlphaFoldDB" id="A0A7W3T3C2"/>
<dbReference type="CDD" id="cd06170">
    <property type="entry name" value="LuxR_C_like"/>
    <property type="match status" value="1"/>
</dbReference>
<accession>A0A7W3T3C2</accession>
<dbReference type="InterPro" id="IPR000792">
    <property type="entry name" value="Tscrpt_reg_LuxR_C"/>
</dbReference>
<gene>
    <name evidence="8" type="ORF">FOE67_11030</name>
</gene>
<sequence>MTIRVLIADDQAMVRTGFGLILAAEDDIEVVAEAVDGAQAVELARRHRPDVVLMDIRMPRLDGLEALRLLTRPGTVDPPRVVVVTTFDDDVYVRRALSGGAYGFLLKDAGPALLVEAVRAAASGDALISPSLTISLLRGLTADPEPGPGADPLSEREREVVALVARGATNAEVAAALTIGVGTVKTHLTNVQRKWGVRNRVEIAARAWETGLVGPGGPSSGG</sequence>
<dbReference type="InterPro" id="IPR016032">
    <property type="entry name" value="Sig_transdc_resp-reg_C-effctor"/>
</dbReference>
<dbReference type="SUPFAM" id="SSF46894">
    <property type="entry name" value="C-terminal effector domain of the bipartite response regulators"/>
    <property type="match status" value="1"/>
</dbReference>
<keyword evidence="9" id="KW-1185">Reference proteome</keyword>
<dbReference type="SMART" id="SM00448">
    <property type="entry name" value="REC"/>
    <property type="match status" value="1"/>
</dbReference>
<dbReference type="EMBL" id="VKHS01000208">
    <property type="protein sequence ID" value="MBB0230038.1"/>
    <property type="molecule type" value="Genomic_DNA"/>
</dbReference>
<keyword evidence="4" id="KW-0804">Transcription</keyword>
<evidence type="ECO:0000259" key="6">
    <source>
        <dbReference type="PROSITE" id="PS50043"/>
    </source>
</evidence>
<dbReference type="SMART" id="SM00421">
    <property type="entry name" value="HTH_LUXR"/>
    <property type="match status" value="1"/>
</dbReference>
<dbReference type="InterPro" id="IPR001789">
    <property type="entry name" value="Sig_transdc_resp-reg_receiver"/>
</dbReference>
<dbReference type="PANTHER" id="PTHR43214">
    <property type="entry name" value="TWO-COMPONENT RESPONSE REGULATOR"/>
    <property type="match status" value="1"/>
</dbReference>
<dbReference type="Pfam" id="PF00072">
    <property type="entry name" value="Response_reg"/>
    <property type="match status" value="1"/>
</dbReference>
<dbReference type="InterPro" id="IPR011006">
    <property type="entry name" value="CheY-like_superfamily"/>
</dbReference>
<evidence type="ECO:0000259" key="7">
    <source>
        <dbReference type="PROSITE" id="PS50110"/>
    </source>
</evidence>
<evidence type="ECO:0000256" key="3">
    <source>
        <dbReference type="ARBA" id="ARBA00023125"/>
    </source>
</evidence>
<dbReference type="InterPro" id="IPR039420">
    <property type="entry name" value="WalR-like"/>
</dbReference>
<dbReference type="Pfam" id="PF00196">
    <property type="entry name" value="GerE"/>
    <property type="match status" value="1"/>
</dbReference>
<dbReference type="GO" id="GO:0000160">
    <property type="term" value="P:phosphorelay signal transduction system"/>
    <property type="evidence" value="ECO:0007669"/>
    <property type="project" value="InterPro"/>
</dbReference>